<dbReference type="AlphaFoldDB" id="A0A291RX77"/>
<feature type="transmembrane region" description="Helical" evidence="1">
    <location>
        <begin position="12"/>
        <end position="34"/>
    </location>
</feature>
<sequence>MTWRNLGRIERIMLAATVVTLCMAVLIGGALMLVTTHRAHRAAPPRLVGDRVEIPIRGGTAEVNTVSLAVTASTPRGDELDLSDPATATLGRHGEVRISGNSATWDYPDRALTVSAACEHGRLQVTVHSDKDSRLVWPVTGGDPASVSLQIPRGEGLSLPVADPFWNSGNAALVDNPLDMTSGLTMPFWSYRIGDLGASYIIPSDIGSTLTVTSAAGRLRAHAEHRFDGRTGTRDYTVGFALTDSSPVAAAKDYRKWLIEHHRFRSLEDKIKENPSISLLLGAFHAYLFGDGRTPDAIRQMHDLGLTRMWLGYDSDNNPMSAQAIDEAKRDEYLAGPYDSYSNAQDPATADNPSSRWPGQVWPGDCVRQADGSIDAGFRGRGCYLSSRALALDSKLLKDRYAAMTANGANTYFLDVDAAGQFLDDYSADHPMNQYQDRDNRLARMRWLADNRHQVLGSESAGAWAAPVLAFSQGSQTPVSDHLWPLERNREAWGRYYPAHAPHFFFQPVDLPADVAKAMFDPAYRIPLYETALHDSLVNVDRWELSYYKLPQQQTMRALTAMLNNTPLNFVLDRATLSEHGAEIARLQQFFAPLHQAAATQPMTNFQWLTDNHLVQRTVFGDNALTVTANFGTTTYEGLPAGCVSAKLAGDAAPRQFCPGR</sequence>
<accession>A0A291RX77</accession>
<dbReference type="KEGG" id="ntp:CRH09_26405"/>
<organism evidence="2 3">
    <name type="scientific">Nocardia terpenica</name>
    <dbReference type="NCBI Taxonomy" id="455432"/>
    <lineage>
        <taxon>Bacteria</taxon>
        <taxon>Bacillati</taxon>
        <taxon>Actinomycetota</taxon>
        <taxon>Actinomycetes</taxon>
        <taxon>Mycobacteriales</taxon>
        <taxon>Nocardiaceae</taxon>
        <taxon>Nocardia</taxon>
    </lineage>
</organism>
<evidence type="ECO:0000313" key="3">
    <source>
        <dbReference type="Proteomes" id="UP000221961"/>
    </source>
</evidence>
<keyword evidence="1" id="KW-0812">Transmembrane</keyword>
<dbReference type="EMBL" id="CP023778">
    <property type="protein sequence ID" value="ATL72123.1"/>
    <property type="molecule type" value="Genomic_DNA"/>
</dbReference>
<reference evidence="2 3" key="1">
    <citation type="submission" date="2017-10" db="EMBL/GenBank/DDBJ databases">
        <title>Comparative genomics between pathogenic Norcardia.</title>
        <authorList>
            <person name="Zeng L."/>
        </authorList>
    </citation>
    <scope>NUCLEOTIDE SEQUENCE [LARGE SCALE GENOMIC DNA]</scope>
    <source>
        <strain evidence="2 3">NC_YFY_NT001</strain>
    </source>
</reference>
<evidence type="ECO:0000256" key="1">
    <source>
        <dbReference type="SAM" id="Phobius"/>
    </source>
</evidence>
<name>A0A291RX77_9NOCA</name>
<dbReference type="Proteomes" id="UP000221961">
    <property type="component" value="Chromosome"/>
</dbReference>
<dbReference type="Pfam" id="PF11308">
    <property type="entry name" value="Glyco_hydro_129"/>
    <property type="match status" value="1"/>
</dbReference>
<keyword evidence="1" id="KW-0472">Membrane</keyword>
<keyword evidence="1" id="KW-1133">Transmembrane helix</keyword>
<evidence type="ECO:0000313" key="2">
    <source>
        <dbReference type="EMBL" id="ATL72123.1"/>
    </source>
</evidence>
<protein>
    <submittedName>
        <fullName evidence="2">Uncharacterized protein</fullName>
    </submittedName>
</protein>
<proteinExistence type="predicted"/>
<dbReference type="InterPro" id="IPR021459">
    <property type="entry name" value="GH101-related"/>
</dbReference>
<gene>
    <name evidence="2" type="ORF">CRH09_26405</name>
</gene>